<evidence type="ECO:0000313" key="8">
    <source>
        <dbReference type="EMBL" id="QWU89909.1"/>
    </source>
</evidence>
<evidence type="ECO:0000259" key="7">
    <source>
        <dbReference type="Pfam" id="PF08572"/>
    </source>
</evidence>
<accession>A0ABX8I9X1</accession>
<dbReference type="InterPro" id="IPR013881">
    <property type="entry name" value="Pre-mRNA_splic_Prp3_dom"/>
</dbReference>
<keyword evidence="4" id="KW-0539">Nucleus</keyword>
<evidence type="ECO:0000256" key="1">
    <source>
        <dbReference type="ARBA" id="ARBA00004123"/>
    </source>
</evidence>
<dbReference type="CDD" id="cd24162">
    <property type="entry name" value="Prp3_C"/>
    <property type="match status" value="1"/>
</dbReference>
<feature type="domain" description="Pre-mRNA-splicing factor 3" evidence="7">
    <location>
        <begin position="119"/>
        <end position="326"/>
    </location>
</feature>
<protein>
    <submittedName>
        <fullName evidence="8">Uncharacterized protein</fullName>
    </submittedName>
</protein>
<evidence type="ECO:0000313" key="9">
    <source>
        <dbReference type="Proteomes" id="UP000825434"/>
    </source>
</evidence>
<dbReference type="Pfam" id="PF08572">
    <property type="entry name" value="PRP3"/>
    <property type="match status" value="1"/>
</dbReference>
<keyword evidence="9" id="KW-1185">Reference proteome</keyword>
<feature type="region of interest" description="Disordered" evidence="5">
    <location>
        <begin position="1"/>
        <end position="146"/>
    </location>
</feature>
<name>A0ABX8I9X1_9ASCO</name>
<organism evidence="8 9">
    <name type="scientific">Candidozyma haemuli</name>
    <dbReference type="NCBI Taxonomy" id="45357"/>
    <lineage>
        <taxon>Eukaryota</taxon>
        <taxon>Fungi</taxon>
        <taxon>Dikarya</taxon>
        <taxon>Ascomycota</taxon>
        <taxon>Saccharomycotina</taxon>
        <taxon>Pichiomycetes</taxon>
        <taxon>Metschnikowiaceae</taxon>
        <taxon>Candidozyma</taxon>
    </lineage>
</organism>
<reference evidence="8 9" key="1">
    <citation type="submission" date="2021-06" db="EMBL/GenBank/DDBJ databases">
        <title>Candida outbreak in Lebanon.</title>
        <authorList>
            <person name="Finianos M."/>
        </authorList>
    </citation>
    <scope>NUCLEOTIDE SEQUENCE [LARGE SCALE GENOMIC DNA]</scope>
    <source>
        <strain evidence="8">CA3LBN</strain>
    </source>
</reference>
<feature type="compositionally biased region" description="Polar residues" evidence="5">
    <location>
        <begin position="1"/>
        <end position="11"/>
    </location>
</feature>
<keyword evidence="2" id="KW-0507">mRNA processing</keyword>
<keyword evidence="3" id="KW-0508">mRNA splicing</keyword>
<dbReference type="Proteomes" id="UP000825434">
    <property type="component" value="Chromosome 6"/>
</dbReference>
<dbReference type="Pfam" id="PF06544">
    <property type="entry name" value="Prp3_C"/>
    <property type="match status" value="1"/>
</dbReference>
<dbReference type="InterPro" id="IPR027104">
    <property type="entry name" value="Prp3"/>
</dbReference>
<feature type="region of interest" description="Disordered" evidence="5">
    <location>
        <begin position="251"/>
        <end position="280"/>
    </location>
</feature>
<feature type="domain" description="Small nuclear ribonucleoprotein Prp3 C-terminal" evidence="6">
    <location>
        <begin position="350"/>
        <end position="460"/>
    </location>
</feature>
<sequence length="534" mass="61399">MPPSSGANWRSQLPRGKRRLDFDDEPTKDKKREVKPPSKSQPNISIHNRTTPSGSGSQSRQHDRAPPGKPTSQKDQKNDGPRSGLSTEVHPLLRDLAAVPQAKAGPKKPRSIFDPASLNPYLDQTAAGAPTHRPRPLSLNPQGKYVAQGDQLREKLKKEEAEEQRKNELASKNLLPDENIGEQLYKPQWPPLIESWDRPFLQKRSYDEFKGDFVYDSEEAPVSLYIQHPVPVYVNRTEVESALHLTKKEMKRKRRNERLARHKEKQDRIKLGLDPPPPPKVKLSNLMNVLTNEAIKDPTGVEMKVRQQVEERHRQHMKVNEERQLTPEQRHEKIHQRHERDLSRGIFTTVYRVDKMDSKQQYKVDINAKQMELHGMVLFNPRFNLVIVEGGEKAIKFYKRLMTSRIDWDSQPNGSPCEVVWEGQLRQLSFKKWSRMYTSSDEEATTLLARFGVENYWREAAALSLLTLGAVVGIAVWPGQKKAKQEVVDQTTKGPKPGDKDEEFDFQKIIKMRNSPCITMNIGTRDTMELESND</sequence>
<comment type="subcellular location">
    <subcellularLocation>
        <location evidence="1">Nucleus</location>
    </subcellularLocation>
</comment>
<feature type="compositionally biased region" description="Polar residues" evidence="5">
    <location>
        <begin position="38"/>
        <end position="59"/>
    </location>
</feature>
<evidence type="ECO:0000256" key="2">
    <source>
        <dbReference type="ARBA" id="ARBA00022664"/>
    </source>
</evidence>
<proteinExistence type="predicted"/>
<dbReference type="PANTHER" id="PTHR14212:SF0">
    <property type="entry name" value="U4_U6 SMALL NUCLEAR RIBONUCLEOPROTEIN PRP3"/>
    <property type="match status" value="1"/>
</dbReference>
<dbReference type="InterPro" id="IPR010541">
    <property type="entry name" value="Prp3_C"/>
</dbReference>
<dbReference type="EMBL" id="CP076666">
    <property type="protein sequence ID" value="QWU89909.1"/>
    <property type="molecule type" value="Genomic_DNA"/>
</dbReference>
<gene>
    <name evidence="8" type="ORF">CA3LBN_004267</name>
</gene>
<feature type="compositionally biased region" description="Basic and acidic residues" evidence="5">
    <location>
        <begin position="60"/>
        <end position="80"/>
    </location>
</feature>
<feature type="compositionally biased region" description="Basic residues" evidence="5">
    <location>
        <begin position="251"/>
        <end position="263"/>
    </location>
</feature>
<feature type="compositionally biased region" description="Basic and acidic residues" evidence="5">
    <location>
        <begin position="19"/>
        <end position="36"/>
    </location>
</feature>
<evidence type="ECO:0000259" key="6">
    <source>
        <dbReference type="Pfam" id="PF06544"/>
    </source>
</evidence>
<dbReference type="PANTHER" id="PTHR14212">
    <property type="entry name" value="U4/U6-ASSOCIATED RNA SPLICING FACTOR-RELATED"/>
    <property type="match status" value="1"/>
</dbReference>
<evidence type="ECO:0000256" key="3">
    <source>
        <dbReference type="ARBA" id="ARBA00023187"/>
    </source>
</evidence>
<evidence type="ECO:0000256" key="4">
    <source>
        <dbReference type="ARBA" id="ARBA00023242"/>
    </source>
</evidence>
<evidence type="ECO:0000256" key="5">
    <source>
        <dbReference type="SAM" id="MobiDB-lite"/>
    </source>
</evidence>